<accession>A0A1Z5IQ70</accession>
<comment type="caution">
    <text evidence="2">The sequence shown here is derived from an EMBL/GenBank/DDBJ whole genome shotgun (WGS) entry which is preliminary data.</text>
</comment>
<dbReference type="SUPFAM" id="SSF55729">
    <property type="entry name" value="Acyl-CoA N-acyltransferases (Nat)"/>
    <property type="match status" value="1"/>
</dbReference>
<dbReference type="AlphaFoldDB" id="A0A1Z5IQ70"/>
<reference evidence="2 3" key="1">
    <citation type="submission" date="2015-11" db="EMBL/GenBank/DDBJ databases">
        <title>Draft genome sequences of new species of the genus Lactobacillus isolated from orchardgrass silage.</title>
        <authorList>
            <person name="Tohno M."/>
            <person name="Tanizawa Y."/>
            <person name="Arita M."/>
        </authorList>
    </citation>
    <scope>NUCLEOTIDE SEQUENCE [LARGE SCALE GENOMIC DNA]</scope>
    <source>
        <strain evidence="2 3">IWT140</strain>
    </source>
</reference>
<evidence type="ECO:0000313" key="3">
    <source>
        <dbReference type="Proteomes" id="UP000198430"/>
    </source>
</evidence>
<proteinExistence type="predicted"/>
<dbReference type="Gene3D" id="3.40.630.30">
    <property type="match status" value="1"/>
</dbReference>
<dbReference type="Pfam" id="PF13302">
    <property type="entry name" value="Acetyltransf_3"/>
    <property type="match status" value="1"/>
</dbReference>
<dbReference type="PANTHER" id="PTHR43792">
    <property type="entry name" value="GNAT FAMILY, PUTATIVE (AFU_ORTHOLOGUE AFUA_3G00765)-RELATED-RELATED"/>
    <property type="match status" value="1"/>
</dbReference>
<dbReference type="Proteomes" id="UP000198430">
    <property type="component" value="Unassembled WGS sequence"/>
</dbReference>
<dbReference type="RefSeq" id="WP_089088850.1">
    <property type="nucleotide sequence ID" value="NZ_BCMH01000010.1"/>
</dbReference>
<dbReference type="PANTHER" id="PTHR43792:SF13">
    <property type="entry name" value="ACETYLTRANSFERASE"/>
    <property type="match status" value="1"/>
</dbReference>
<sequence length="176" mass="20248">MPTIHTQRLMMRQFVASDLDDYYAIVGDQENAKAAGFQYARRREDADYLLQTAIKQEMVFAIVERVTQRVIGSIGLYPKLAENGEQERGAAEIGYVLNRSYWGQGYMTEAAAGLVKAVFNQQLLQTIWASFLSENTRSKRVLEKLGFHYFDEFTHSKYALYQPGKVEVVYRLNINQ</sequence>
<dbReference type="InterPro" id="IPR051531">
    <property type="entry name" value="N-acetyltransferase"/>
</dbReference>
<dbReference type="InterPro" id="IPR000182">
    <property type="entry name" value="GNAT_dom"/>
</dbReference>
<dbReference type="PROSITE" id="PS51186">
    <property type="entry name" value="GNAT"/>
    <property type="match status" value="1"/>
</dbReference>
<keyword evidence="3" id="KW-1185">Reference proteome</keyword>
<evidence type="ECO:0000313" key="2">
    <source>
        <dbReference type="EMBL" id="GAX03889.1"/>
    </source>
</evidence>
<protein>
    <submittedName>
        <fullName evidence="2">N-acetyltransferase</fullName>
    </submittedName>
</protein>
<organism evidence="2 3">
    <name type="scientific">Secundilactobacillus pentosiphilus</name>
    <dbReference type="NCBI Taxonomy" id="1714682"/>
    <lineage>
        <taxon>Bacteria</taxon>
        <taxon>Bacillati</taxon>
        <taxon>Bacillota</taxon>
        <taxon>Bacilli</taxon>
        <taxon>Lactobacillales</taxon>
        <taxon>Lactobacillaceae</taxon>
        <taxon>Secundilactobacillus</taxon>
    </lineage>
</organism>
<gene>
    <name evidence="2" type="primary">rimL</name>
    <name evidence="2" type="ORF">IWT140_01523</name>
</gene>
<evidence type="ECO:0000259" key="1">
    <source>
        <dbReference type="PROSITE" id="PS51186"/>
    </source>
</evidence>
<dbReference type="EMBL" id="BCMH01000010">
    <property type="protein sequence ID" value="GAX03889.1"/>
    <property type="molecule type" value="Genomic_DNA"/>
</dbReference>
<dbReference type="InterPro" id="IPR016181">
    <property type="entry name" value="Acyl_CoA_acyltransferase"/>
</dbReference>
<dbReference type="GO" id="GO:0016747">
    <property type="term" value="F:acyltransferase activity, transferring groups other than amino-acyl groups"/>
    <property type="evidence" value="ECO:0007669"/>
    <property type="project" value="InterPro"/>
</dbReference>
<feature type="domain" description="N-acetyltransferase" evidence="1">
    <location>
        <begin position="9"/>
        <end position="175"/>
    </location>
</feature>
<name>A0A1Z5IQ70_9LACO</name>